<name>A0ABQ7JRG8_9FUNG</name>
<evidence type="ECO:0000313" key="1">
    <source>
        <dbReference type="EMBL" id="KAG0283269.1"/>
    </source>
</evidence>
<sequence length="87" mass="9744">MSHRLPFRYQFDLTDGQTGHVTIVNAQIETNVFISGCKCFGSDSDQECRSKCSTPEEKYLVHSEKGHHEVVITQEGKPKGLVAFVSE</sequence>
<dbReference type="EMBL" id="JAAAIM010000928">
    <property type="protein sequence ID" value="KAG0283269.1"/>
    <property type="molecule type" value="Genomic_DNA"/>
</dbReference>
<gene>
    <name evidence="1" type="ORF">BGZ96_012359</name>
</gene>
<protein>
    <submittedName>
        <fullName evidence="1">Uncharacterized protein</fullName>
    </submittedName>
</protein>
<proteinExistence type="predicted"/>
<accession>A0ABQ7JRG8</accession>
<organism evidence="1 2">
    <name type="scientific">Linnemannia gamsii</name>
    <dbReference type="NCBI Taxonomy" id="64522"/>
    <lineage>
        <taxon>Eukaryota</taxon>
        <taxon>Fungi</taxon>
        <taxon>Fungi incertae sedis</taxon>
        <taxon>Mucoromycota</taxon>
        <taxon>Mortierellomycotina</taxon>
        <taxon>Mortierellomycetes</taxon>
        <taxon>Mortierellales</taxon>
        <taxon>Mortierellaceae</taxon>
        <taxon>Linnemannia</taxon>
    </lineage>
</organism>
<evidence type="ECO:0000313" key="2">
    <source>
        <dbReference type="Proteomes" id="UP001194696"/>
    </source>
</evidence>
<comment type="caution">
    <text evidence="1">The sequence shown here is derived from an EMBL/GenBank/DDBJ whole genome shotgun (WGS) entry which is preliminary data.</text>
</comment>
<dbReference type="Proteomes" id="UP001194696">
    <property type="component" value="Unassembled WGS sequence"/>
</dbReference>
<keyword evidence="2" id="KW-1185">Reference proteome</keyword>
<reference evidence="1 2" key="1">
    <citation type="journal article" date="2020" name="Fungal Divers.">
        <title>Resolving the Mortierellaceae phylogeny through synthesis of multi-gene phylogenetics and phylogenomics.</title>
        <authorList>
            <person name="Vandepol N."/>
            <person name="Liber J."/>
            <person name="Desiro A."/>
            <person name="Na H."/>
            <person name="Kennedy M."/>
            <person name="Barry K."/>
            <person name="Grigoriev I.V."/>
            <person name="Miller A.N."/>
            <person name="O'Donnell K."/>
            <person name="Stajich J.E."/>
            <person name="Bonito G."/>
        </authorList>
    </citation>
    <scope>NUCLEOTIDE SEQUENCE [LARGE SCALE GENOMIC DNA]</scope>
    <source>
        <strain evidence="1 2">AD045</strain>
    </source>
</reference>